<name>A0A7X0PG25_9BURK</name>
<keyword evidence="4 9" id="KW-0812">Transmembrane</keyword>
<comment type="subcellular location">
    <subcellularLocation>
        <location evidence="1">Cell membrane</location>
        <topology evidence="1">Multi-pass membrane protein</topology>
    </subcellularLocation>
</comment>
<keyword evidence="6 9" id="KW-1133">Transmembrane helix</keyword>
<keyword evidence="5 12" id="KW-0418">Kinase</keyword>
<keyword evidence="2" id="KW-1003">Cell membrane</keyword>
<evidence type="ECO:0000256" key="2">
    <source>
        <dbReference type="ARBA" id="ARBA00022475"/>
    </source>
</evidence>
<sequence>MMPVARPSRTSTACRQGLRWIMAASLALGAVLAQAADAEAGDTMAVTRVERWAPAPGTEPSIGPPADAAPGDWLPVELPQAVQRDPTTRAAVNLPRPTVWYRTACPAPVAQETLALYLPRVNGGPLQVWLRTAQGTRQLLDNSPAWPSQWNQPILLRLPGAASQSPGPCRLFLALPPRADGSYALSRLWMGPEPEVQALWSARQRWVVTVPLAASTTLVMLGLFSLAFWWRRRQDTAYLYFGLASLAWWFRNLHYGIELPQNLDALRWFWWATDASMTWVMLLVYLFSLRFATRSFPSVERLLLGFALLVSAVSMPFLPWALDTPLLLHAANTLVAMGVTLLIAWSAWRGSRELRVLAVALCICLVLGVHDLALLQLRISPESLYLMPYAMMLVLGAFLYAVNRRYIGALEHAEGAAAVLSNKLAEQQRALQSNFALLAEVEGERVRLAERQRLTRDMHDGLGAMLVSSLGQIEQGRLSQGEMAQVLRECLEDLRLTIDSMEPIDQDLTTLLATLRQRVGHRLAQGGITLHWRMDDLPPLPWLDAPAALHVLRIVQEALANVVKHSGAANVTLSATRDAGPGVCVQIEDDGRGLQARPEGHQGRGLGHIEERARQLGGRARIFLGDRGGTVVQLWLPLQGPPPAAEGFRPSRWPTA</sequence>
<evidence type="ECO:0000256" key="10">
    <source>
        <dbReference type="SAM" id="SignalP"/>
    </source>
</evidence>
<feature type="transmembrane region" description="Helical" evidence="9">
    <location>
        <begin position="326"/>
        <end position="345"/>
    </location>
</feature>
<evidence type="ECO:0000256" key="5">
    <source>
        <dbReference type="ARBA" id="ARBA00022777"/>
    </source>
</evidence>
<gene>
    <name evidence="12" type="ORF">HNP48_003787</name>
</gene>
<dbReference type="GO" id="GO:0016301">
    <property type="term" value="F:kinase activity"/>
    <property type="evidence" value="ECO:0007669"/>
    <property type="project" value="UniProtKB-KW"/>
</dbReference>
<evidence type="ECO:0000256" key="4">
    <source>
        <dbReference type="ARBA" id="ARBA00022692"/>
    </source>
</evidence>
<dbReference type="EMBL" id="JACHLK010000007">
    <property type="protein sequence ID" value="MBB6561099.1"/>
    <property type="molecule type" value="Genomic_DNA"/>
</dbReference>
<evidence type="ECO:0000256" key="1">
    <source>
        <dbReference type="ARBA" id="ARBA00004651"/>
    </source>
</evidence>
<feature type="transmembrane region" description="Helical" evidence="9">
    <location>
        <begin position="383"/>
        <end position="402"/>
    </location>
</feature>
<dbReference type="InterPro" id="IPR050482">
    <property type="entry name" value="Sensor_HK_TwoCompSys"/>
</dbReference>
<evidence type="ECO:0000256" key="3">
    <source>
        <dbReference type="ARBA" id="ARBA00022679"/>
    </source>
</evidence>
<evidence type="ECO:0000256" key="8">
    <source>
        <dbReference type="ARBA" id="ARBA00023136"/>
    </source>
</evidence>
<dbReference type="SUPFAM" id="SSF55874">
    <property type="entry name" value="ATPase domain of HSP90 chaperone/DNA topoisomerase II/histidine kinase"/>
    <property type="match status" value="1"/>
</dbReference>
<dbReference type="Pfam" id="PF07695">
    <property type="entry name" value="7TMR-DISM_7TM"/>
    <property type="match status" value="1"/>
</dbReference>
<keyword evidence="10" id="KW-0732">Signal</keyword>
<dbReference type="GO" id="GO:0005886">
    <property type="term" value="C:plasma membrane"/>
    <property type="evidence" value="ECO:0007669"/>
    <property type="project" value="UniProtKB-SubCell"/>
</dbReference>
<keyword evidence="7" id="KW-0902">Two-component regulatory system</keyword>
<keyword evidence="3" id="KW-0808">Transferase</keyword>
<accession>A0A7X0PG25</accession>
<evidence type="ECO:0000256" key="7">
    <source>
        <dbReference type="ARBA" id="ARBA00023012"/>
    </source>
</evidence>
<dbReference type="InterPro" id="IPR011623">
    <property type="entry name" value="7TMR_DISM_rcpt_extracell_dom1"/>
</dbReference>
<keyword evidence="8 9" id="KW-0472">Membrane</keyword>
<dbReference type="PANTHER" id="PTHR24421:SF37">
    <property type="entry name" value="SENSOR HISTIDINE KINASE NARS"/>
    <property type="match status" value="1"/>
</dbReference>
<dbReference type="InterPro" id="IPR036890">
    <property type="entry name" value="HATPase_C_sf"/>
</dbReference>
<evidence type="ECO:0000256" key="9">
    <source>
        <dbReference type="SAM" id="Phobius"/>
    </source>
</evidence>
<dbReference type="InterPro" id="IPR003594">
    <property type="entry name" value="HATPase_dom"/>
</dbReference>
<feature type="transmembrane region" description="Helical" evidence="9">
    <location>
        <begin position="357"/>
        <end position="377"/>
    </location>
</feature>
<protein>
    <submittedName>
        <fullName evidence="12">Signal transduction histidine kinase</fullName>
    </submittedName>
</protein>
<dbReference type="PANTHER" id="PTHR24421">
    <property type="entry name" value="NITRATE/NITRITE SENSOR PROTEIN NARX-RELATED"/>
    <property type="match status" value="1"/>
</dbReference>
<feature type="transmembrane region" description="Helical" evidence="9">
    <location>
        <begin position="301"/>
        <end position="320"/>
    </location>
</feature>
<feature type="signal peptide" evidence="10">
    <location>
        <begin position="1"/>
        <end position="35"/>
    </location>
</feature>
<evidence type="ECO:0000313" key="12">
    <source>
        <dbReference type="EMBL" id="MBB6561099.1"/>
    </source>
</evidence>
<feature type="chain" id="PRO_5031106576" evidence="10">
    <location>
        <begin position="36"/>
        <end position="656"/>
    </location>
</feature>
<comment type="caution">
    <text evidence="12">The sequence shown here is derived from an EMBL/GenBank/DDBJ whole genome shotgun (WGS) entry which is preliminary data.</text>
</comment>
<proteinExistence type="predicted"/>
<feature type="transmembrane region" description="Helical" evidence="9">
    <location>
        <begin position="206"/>
        <end position="230"/>
    </location>
</feature>
<reference evidence="12 13" key="1">
    <citation type="submission" date="2020-08" db="EMBL/GenBank/DDBJ databases">
        <title>Functional genomics of gut bacteria from endangered species of beetles.</title>
        <authorList>
            <person name="Carlos-Shanley C."/>
        </authorList>
    </citation>
    <scope>NUCLEOTIDE SEQUENCE [LARGE SCALE GENOMIC DNA]</scope>
    <source>
        <strain evidence="12 13">S00198</strain>
    </source>
</reference>
<evidence type="ECO:0000259" key="11">
    <source>
        <dbReference type="PROSITE" id="PS50109"/>
    </source>
</evidence>
<keyword evidence="13" id="KW-1185">Reference proteome</keyword>
<dbReference type="SMART" id="SM00387">
    <property type="entry name" value="HATPase_c"/>
    <property type="match status" value="1"/>
</dbReference>
<dbReference type="Proteomes" id="UP000575083">
    <property type="component" value="Unassembled WGS sequence"/>
</dbReference>
<feature type="transmembrane region" description="Helical" evidence="9">
    <location>
        <begin position="269"/>
        <end position="289"/>
    </location>
</feature>
<dbReference type="GO" id="GO:0000160">
    <property type="term" value="P:phosphorelay signal transduction system"/>
    <property type="evidence" value="ECO:0007669"/>
    <property type="project" value="UniProtKB-KW"/>
</dbReference>
<dbReference type="AlphaFoldDB" id="A0A7X0PG25"/>
<feature type="domain" description="Histidine kinase" evidence="11">
    <location>
        <begin position="453"/>
        <end position="640"/>
    </location>
</feature>
<organism evidence="12 13">
    <name type="scientific">Acidovorax soli</name>
    <dbReference type="NCBI Taxonomy" id="592050"/>
    <lineage>
        <taxon>Bacteria</taxon>
        <taxon>Pseudomonadati</taxon>
        <taxon>Pseudomonadota</taxon>
        <taxon>Betaproteobacteria</taxon>
        <taxon>Burkholderiales</taxon>
        <taxon>Comamonadaceae</taxon>
        <taxon>Acidovorax</taxon>
    </lineage>
</organism>
<dbReference type="InterPro" id="IPR005467">
    <property type="entry name" value="His_kinase_dom"/>
</dbReference>
<evidence type="ECO:0000256" key="6">
    <source>
        <dbReference type="ARBA" id="ARBA00022989"/>
    </source>
</evidence>
<dbReference type="PROSITE" id="PS50109">
    <property type="entry name" value="HIS_KIN"/>
    <property type="match status" value="1"/>
</dbReference>
<feature type="transmembrane region" description="Helical" evidence="9">
    <location>
        <begin position="237"/>
        <end position="257"/>
    </location>
</feature>
<dbReference type="Pfam" id="PF02518">
    <property type="entry name" value="HATPase_c"/>
    <property type="match status" value="1"/>
</dbReference>
<dbReference type="CDD" id="cd16917">
    <property type="entry name" value="HATPase_UhpB-NarQ-NarX-like"/>
    <property type="match status" value="1"/>
</dbReference>
<evidence type="ECO:0000313" key="13">
    <source>
        <dbReference type="Proteomes" id="UP000575083"/>
    </source>
</evidence>
<dbReference type="Gene3D" id="3.30.565.10">
    <property type="entry name" value="Histidine kinase-like ATPase, C-terminal domain"/>
    <property type="match status" value="1"/>
</dbReference>
<dbReference type="Gene3D" id="1.20.5.1930">
    <property type="match status" value="1"/>
</dbReference>